<evidence type="ECO:0000313" key="3">
    <source>
        <dbReference type="EMBL" id="GAA3543081.1"/>
    </source>
</evidence>
<gene>
    <name evidence="3" type="ORF">GCM10022235_08630</name>
</gene>
<accession>A0ABP6W1L6</accession>
<sequence length="394" mass="42462">MQSPSTHPRTVAAPRKPAAPATPTPYPACMSGPPEVDYTATSARPSWSALPASLRDALEVALGTEILEAAPSVGSGFTGGFAAPVTLADGRQLFIKAADDSQHPYKAYQREAELVPRLPASIRVPRILATAHATAPRTAAAAGSPPGAATGGKPSTTISGATASSPTPATEGEARWFAVASERVDARMPGMPWTPEDFATVTSTLEQMADALTPSPFDDLEPFSAEIEGPSFPRYRPAEILAGKEPMPEGFQPWLPDRLRELQELVELYPTALAPTSAIHTDIRPDNLLIDASNICWTVDWNWLSLGPAWFDWVGLLPLAHRHGIDTLAAVKTSPLTADVPPEHLDCFAAVLAVYFINRLDAPPPLGCTPEIRRHQRLYAWAYFDWLAIRRNWG</sequence>
<evidence type="ECO:0000259" key="2">
    <source>
        <dbReference type="Pfam" id="PF01636"/>
    </source>
</evidence>
<dbReference type="Gene3D" id="3.90.1200.10">
    <property type="match status" value="1"/>
</dbReference>
<dbReference type="Gene3D" id="3.30.200.20">
    <property type="entry name" value="Phosphorylase Kinase, domain 1"/>
    <property type="match status" value="1"/>
</dbReference>
<feature type="compositionally biased region" description="Low complexity" evidence="1">
    <location>
        <begin position="135"/>
        <end position="157"/>
    </location>
</feature>
<dbReference type="Proteomes" id="UP001501222">
    <property type="component" value="Unassembled WGS sequence"/>
</dbReference>
<evidence type="ECO:0000313" key="4">
    <source>
        <dbReference type="Proteomes" id="UP001501222"/>
    </source>
</evidence>
<evidence type="ECO:0000256" key="1">
    <source>
        <dbReference type="SAM" id="MobiDB-lite"/>
    </source>
</evidence>
<feature type="compositionally biased region" description="Low complexity" evidence="1">
    <location>
        <begin position="8"/>
        <end position="19"/>
    </location>
</feature>
<name>A0ABP6W1L6_9ACTN</name>
<dbReference type="Pfam" id="PF01636">
    <property type="entry name" value="APH"/>
    <property type="match status" value="1"/>
</dbReference>
<reference evidence="4" key="1">
    <citation type="journal article" date="2019" name="Int. J. Syst. Evol. Microbiol.">
        <title>The Global Catalogue of Microorganisms (GCM) 10K type strain sequencing project: providing services to taxonomists for standard genome sequencing and annotation.</title>
        <authorList>
            <consortium name="The Broad Institute Genomics Platform"/>
            <consortium name="The Broad Institute Genome Sequencing Center for Infectious Disease"/>
            <person name="Wu L."/>
            <person name="Ma J."/>
        </authorList>
    </citation>
    <scope>NUCLEOTIDE SEQUENCE [LARGE SCALE GENOMIC DNA]</scope>
    <source>
        <strain evidence="4">JCM 16928</strain>
    </source>
</reference>
<dbReference type="EMBL" id="BAABAA010000001">
    <property type="protein sequence ID" value="GAA3543081.1"/>
    <property type="molecule type" value="Genomic_DNA"/>
</dbReference>
<feature type="compositionally biased region" description="Polar residues" evidence="1">
    <location>
        <begin position="158"/>
        <end position="168"/>
    </location>
</feature>
<proteinExistence type="predicted"/>
<organism evidence="3 4">
    <name type="scientific">Kribbella ginsengisoli</name>
    <dbReference type="NCBI Taxonomy" id="363865"/>
    <lineage>
        <taxon>Bacteria</taxon>
        <taxon>Bacillati</taxon>
        <taxon>Actinomycetota</taxon>
        <taxon>Actinomycetes</taxon>
        <taxon>Propionibacteriales</taxon>
        <taxon>Kribbellaceae</taxon>
        <taxon>Kribbella</taxon>
    </lineage>
</organism>
<protein>
    <recommendedName>
        <fullName evidence="2">Aminoglycoside phosphotransferase domain-containing protein</fullName>
    </recommendedName>
</protein>
<feature type="domain" description="Aminoglycoside phosphotransferase" evidence="2">
    <location>
        <begin position="187"/>
        <end position="317"/>
    </location>
</feature>
<dbReference type="InterPro" id="IPR002575">
    <property type="entry name" value="Aminoglycoside_PTrfase"/>
</dbReference>
<dbReference type="SUPFAM" id="SSF56112">
    <property type="entry name" value="Protein kinase-like (PK-like)"/>
    <property type="match status" value="1"/>
</dbReference>
<dbReference type="InterPro" id="IPR011009">
    <property type="entry name" value="Kinase-like_dom_sf"/>
</dbReference>
<feature type="region of interest" description="Disordered" evidence="1">
    <location>
        <begin position="1"/>
        <end position="31"/>
    </location>
</feature>
<feature type="region of interest" description="Disordered" evidence="1">
    <location>
        <begin position="135"/>
        <end position="172"/>
    </location>
</feature>
<comment type="caution">
    <text evidence="3">The sequence shown here is derived from an EMBL/GenBank/DDBJ whole genome shotgun (WGS) entry which is preliminary data.</text>
</comment>
<keyword evidence="4" id="KW-1185">Reference proteome</keyword>